<accession>A0A1F6CR31</accession>
<organism evidence="7 8">
    <name type="scientific">Candidatus Kaiserbacteria bacterium RIFCSPHIGHO2_01_FULL_54_36b</name>
    <dbReference type="NCBI Taxonomy" id="1798483"/>
    <lineage>
        <taxon>Bacteria</taxon>
        <taxon>Candidatus Kaiseribacteriota</taxon>
    </lineage>
</organism>
<sequence>MTKLLRKTRTLVDLALAWVLFACSHAFPRSRRIWVFVGWHRLGQREFLADNAKYLFLFASQRAKSAGIRPVWLSSDSELVEELRARGYRAYRERSIGGIFFALRAGYTFIDSNMRAENWQLSGGTRRIQLWHGVPTKLIGYQSPNRTVPSRMLSPNWHARPHMTVSTSETYSRIMIEAFHTDAETLRITGYPRNDVILSPVPDSDIGTTKLPPASGQIRQMLLYAPTFRPDGTNPLQHINLPRMYAFLKEHDAAMYFSLHPKLAGYRPQWDDRFAERMHFIDGGSDIYPHLHMFNACITDYSSTATDFLLLDRPVIYYRYDSAQYELGTGFQECEGDLTPGPRVKTFDELLSVLSSLARLKDDYADKRKRARECAFAQQDARSSERVLAAVLADAGIIDPLQQ</sequence>
<keyword evidence="4" id="KW-0808">Transferase</keyword>
<dbReference type="EMBL" id="MFKW01000021">
    <property type="protein sequence ID" value="OGG51604.1"/>
    <property type="molecule type" value="Genomic_DNA"/>
</dbReference>
<dbReference type="InterPro" id="IPR043149">
    <property type="entry name" value="TagF_N"/>
</dbReference>
<dbReference type="AlphaFoldDB" id="A0A1F6CR31"/>
<dbReference type="GO" id="GO:0005886">
    <property type="term" value="C:plasma membrane"/>
    <property type="evidence" value="ECO:0007669"/>
    <property type="project" value="UniProtKB-SubCell"/>
</dbReference>
<dbReference type="PANTHER" id="PTHR37316">
    <property type="entry name" value="TEICHOIC ACID GLYCEROL-PHOSPHATE PRIMASE"/>
    <property type="match status" value="1"/>
</dbReference>
<dbReference type="Proteomes" id="UP000176445">
    <property type="component" value="Unassembled WGS sequence"/>
</dbReference>
<comment type="similarity">
    <text evidence="2">Belongs to the CDP-glycerol glycerophosphotransferase family.</text>
</comment>
<evidence type="ECO:0000313" key="8">
    <source>
        <dbReference type="Proteomes" id="UP000176445"/>
    </source>
</evidence>
<evidence type="ECO:0000313" key="7">
    <source>
        <dbReference type="EMBL" id="OGG51604.1"/>
    </source>
</evidence>
<keyword evidence="5" id="KW-0777">Teichoic acid biosynthesis</keyword>
<keyword evidence="3" id="KW-1003">Cell membrane</keyword>
<dbReference type="PANTHER" id="PTHR37316:SF3">
    <property type="entry name" value="TEICHOIC ACID GLYCEROL-PHOSPHATE TRANSFERASE"/>
    <property type="match status" value="1"/>
</dbReference>
<dbReference type="InterPro" id="IPR007554">
    <property type="entry name" value="Glycerophosphate_synth"/>
</dbReference>
<dbReference type="GO" id="GO:0019350">
    <property type="term" value="P:teichoic acid biosynthetic process"/>
    <property type="evidence" value="ECO:0007669"/>
    <property type="project" value="UniProtKB-KW"/>
</dbReference>
<dbReference type="GO" id="GO:0047355">
    <property type="term" value="F:CDP-glycerol glycerophosphotransferase activity"/>
    <property type="evidence" value="ECO:0007669"/>
    <property type="project" value="InterPro"/>
</dbReference>
<keyword evidence="6" id="KW-0472">Membrane</keyword>
<dbReference type="Pfam" id="PF04464">
    <property type="entry name" value="Glyphos_transf"/>
    <property type="match status" value="1"/>
</dbReference>
<evidence type="ECO:0000256" key="1">
    <source>
        <dbReference type="ARBA" id="ARBA00004202"/>
    </source>
</evidence>
<evidence type="ECO:0000256" key="2">
    <source>
        <dbReference type="ARBA" id="ARBA00010488"/>
    </source>
</evidence>
<dbReference type="SUPFAM" id="SSF53756">
    <property type="entry name" value="UDP-Glycosyltransferase/glycogen phosphorylase"/>
    <property type="match status" value="1"/>
</dbReference>
<dbReference type="InterPro" id="IPR051612">
    <property type="entry name" value="Teichoic_Acid_Biosynth"/>
</dbReference>
<comment type="subcellular location">
    <subcellularLocation>
        <location evidence="1">Cell membrane</location>
        <topology evidence="1">Peripheral membrane protein</topology>
    </subcellularLocation>
</comment>
<proteinExistence type="inferred from homology"/>
<evidence type="ECO:0000256" key="4">
    <source>
        <dbReference type="ARBA" id="ARBA00022679"/>
    </source>
</evidence>
<comment type="caution">
    <text evidence="7">The sequence shown here is derived from an EMBL/GenBank/DDBJ whole genome shotgun (WGS) entry which is preliminary data.</text>
</comment>
<dbReference type="Gene3D" id="3.40.50.12580">
    <property type="match status" value="1"/>
</dbReference>
<reference evidence="7 8" key="1">
    <citation type="journal article" date="2016" name="Nat. Commun.">
        <title>Thousands of microbial genomes shed light on interconnected biogeochemical processes in an aquifer system.</title>
        <authorList>
            <person name="Anantharaman K."/>
            <person name="Brown C.T."/>
            <person name="Hug L.A."/>
            <person name="Sharon I."/>
            <person name="Castelle C.J."/>
            <person name="Probst A.J."/>
            <person name="Thomas B.C."/>
            <person name="Singh A."/>
            <person name="Wilkins M.J."/>
            <person name="Karaoz U."/>
            <person name="Brodie E.L."/>
            <person name="Williams K.H."/>
            <person name="Hubbard S.S."/>
            <person name="Banfield J.F."/>
        </authorList>
    </citation>
    <scope>NUCLEOTIDE SEQUENCE [LARGE SCALE GENOMIC DNA]</scope>
</reference>
<name>A0A1F6CR31_9BACT</name>
<evidence type="ECO:0000256" key="3">
    <source>
        <dbReference type="ARBA" id="ARBA00022475"/>
    </source>
</evidence>
<protein>
    <submittedName>
        <fullName evidence="7">Uncharacterized protein</fullName>
    </submittedName>
</protein>
<dbReference type="Gene3D" id="3.40.50.11820">
    <property type="match status" value="1"/>
</dbReference>
<evidence type="ECO:0000256" key="6">
    <source>
        <dbReference type="ARBA" id="ARBA00023136"/>
    </source>
</evidence>
<gene>
    <name evidence="7" type="ORF">A2704_04555</name>
</gene>
<evidence type="ECO:0000256" key="5">
    <source>
        <dbReference type="ARBA" id="ARBA00022944"/>
    </source>
</evidence>
<dbReference type="InterPro" id="IPR043148">
    <property type="entry name" value="TagF_C"/>
</dbReference>